<evidence type="ECO:0000313" key="3">
    <source>
        <dbReference type="EMBL" id="CBI02811.1"/>
    </source>
</evidence>
<dbReference type="EMBL" id="CABO01000041">
    <property type="protein sequence ID" value="CBI02811.1"/>
    <property type="molecule type" value="Genomic_DNA"/>
</dbReference>
<gene>
    <name evidence="3" type="primary">yraA</name>
    <name evidence="3" type="ORF">CARN4_2655</name>
</gene>
<comment type="similarity">
    <text evidence="1">Belongs to the peptidase C56 family.</text>
</comment>
<evidence type="ECO:0000259" key="2">
    <source>
        <dbReference type="Pfam" id="PF01965"/>
    </source>
</evidence>
<dbReference type="InterPro" id="IPR002818">
    <property type="entry name" value="DJ-1/PfpI"/>
</dbReference>
<feature type="domain" description="DJ-1/PfpI" evidence="2">
    <location>
        <begin position="7"/>
        <end position="176"/>
    </location>
</feature>
<sequence length="185" mass="19881">MQGVQGKRIAALVGDGFEEMDLTEPRRALEEAGAIVTIVGIDERARARIRGKRGLDDGILVKAEELVADCTAEDFDALLVPGGLSPDRIRADAEVQRFVREFDAAKKPIFSIGHGAQVLISAQLLRGRQLTGAHSIADDIRNAGGLYRDQPTAQDSNIISTRGGEDLPQFSRAMMEKLALSSAAV</sequence>
<dbReference type="PROSITE" id="PS51276">
    <property type="entry name" value="PEPTIDASE_C56_PFPI"/>
    <property type="match status" value="1"/>
</dbReference>
<dbReference type="AlphaFoldDB" id="E6Q6I6"/>
<accession>E6Q6I6</accession>
<protein>
    <submittedName>
        <fullName evidence="3">General stress protein</fullName>
    </submittedName>
</protein>
<dbReference type="PANTHER" id="PTHR42733">
    <property type="entry name" value="DJ-1 PROTEIN"/>
    <property type="match status" value="1"/>
</dbReference>
<dbReference type="SUPFAM" id="SSF52317">
    <property type="entry name" value="Class I glutamine amidotransferase-like"/>
    <property type="match status" value="1"/>
</dbReference>
<dbReference type="NCBIfam" id="TIGR01382">
    <property type="entry name" value="PfpI"/>
    <property type="match status" value="1"/>
</dbReference>
<dbReference type="InterPro" id="IPR006286">
    <property type="entry name" value="C56_PfpI-like"/>
</dbReference>
<dbReference type="InterPro" id="IPR029062">
    <property type="entry name" value="Class_I_gatase-like"/>
</dbReference>
<reference evidence="3" key="1">
    <citation type="submission" date="2009-10" db="EMBL/GenBank/DDBJ databases">
        <title>Diversity of trophic interactions inside an arsenic-rich microbial ecosystem.</title>
        <authorList>
            <person name="Bertin P.N."/>
            <person name="Heinrich-Salmeron A."/>
            <person name="Pelletier E."/>
            <person name="Goulhen-Chollet F."/>
            <person name="Arsene-Ploetze F."/>
            <person name="Gallien S."/>
            <person name="Calteau A."/>
            <person name="Vallenet D."/>
            <person name="Casiot C."/>
            <person name="Chane-Woon-Ming B."/>
            <person name="Giloteaux L."/>
            <person name="Barakat M."/>
            <person name="Bonnefoy V."/>
            <person name="Bruneel O."/>
            <person name="Chandler M."/>
            <person name="Cleiss J."/>
            <person name="Duran R."/>
            <person name="Elbaz-Poulichet F."/>
            <person name="Fonknechten N."/>
            <person name="Lauga B."/>
            <person name="Mornico D."/>
            <person name="Ortet P."/>
            <person name="Schaeffer C."/>
            <person name="Siguier P."/>
            <person name="Alexander Thil Smith A."/>
            <person name="Van Dorsselaer A."/>
            <person name="Weissenbach J."/>
            <person name="Medigue C."/>
            <person name="Le Paslier D."/>
        </authorList>
    </citation>
    <scope>NUCLEOTIDE SEQUENCE</scope>
</reference>
<dbReference type="Pfam" id="PF01965">
    <property type="entry name" value="DJ-1_PfpI"/>
    <property type="match status" value="1"/>
</dbReference>
<comment type="caution">
    <text evidence="3">The sequence shown here is derived from an EMBL/GenBank/DDBJ whole genome shotgun (WGS) entry which is preliminary data.</text>
</comment>
<dbReference type="CDD" id="cd03134">
    <property type="entry name" value="GATase1_PfpI_like"/>
    <property type="match status" value="1"/>
</dbReference>
<evidence type="ECO:0000256" key="1">
    <source>
        <dbReference type="ARBA" id="ARBA00008542"/>
    </source>
</evidence>
<dbReference type="Gene3D" id="3.40.50.880">
    <property type="match status" value="1"/>
</dbReference>
<proteinExistence type="inferred from homology"/>
<organism evidence="3">
    <name type="scientific">mine drainage metagenome</name>
    <dbReference type="NCBI Taxonomy" id="410659"/>
    <lineage>
        <taxon>unclassified sequences</taxon>
        <taxon>metagenomes</taxon>
        <taxon>ecological metagenomes</taxon>
    </lineage>
</organism>
<name>E6Q6I6_9ZZZZ</name>